<name>A0A1L8TM22_9ENTE</name>
<dbReference type="STRING" id="249189.RV04_GL002256"/>
<proteinExistence type="predicted"/>
<evidence type="ECO:0000256" key="1">
    <source>
        <dbReference type="SAM" id="MobiDB-lite"/>
    </source>
</evidence>
<sequence>MIHLLEKKPVQAKKHPGKNHSKDKSAVKSLGFKILSVLAIGYVTTKIKNRKKN</sequence>
<dbReference type="EMBL" id="JXKQ01000007">
    <property type="protein sequence ID" value="OJG45208.1"/>
    <property type="molecule type" value="Genomic_DNA"/>
</dbReference>
<dbReference type="Proteomes" id="UP000182077">
    <property type="component" value="Unassembled WGS sequence"/>
</dbReference>
<keyword evidence="3" id="KW-1185">Reference proteome</keyword>
<evidence type="ECO:0000313" key="2">
    <source>
        <dbReference type="EMBL" id="OJG45208.1"/>
    </source>
</evidence>
<reference evidence="2 3" key="1">
    <citation type="submission" date="2014-12" db="EMBL/GenBank/DDBJ databases">
        <title>Draft genome sequences of 29 type strains of Enterococci.</title>
        <authorList>
            <person name="Zhong Z."/>
            <person name="Sun Z."/>
            <person name="Liu W."/>
            <person name="Zhang W."/>
            <person name="Zhang H."/>
        </authorList>
    </citation>
    <scope>NUCLEOTIDE SEQUENCE [LARGE SCALE GENOMIC DNA]</scope>
    <source>
        <strain evidence="2 3">DSM 17122</strain>
    </source>
</reference>
<organism evidence="2 3">
    <name type="scientific">Enterococcus hermanniensis</name>
    <dbReference type="NCBI Taxonomy" id="249189"/>
    <lineage>
        <taxon>Bacteria</taxon>
        <taxon>Bacillati</taxon>
        <taxon>Bacillota</taxon>
        <taxon>Bacilli</taxon>
        <taxon>Lactobacillales</taxon>
        <taxon>Enterococcaceae</taxon>
        <taxon>Enterococcus</taxon>
    </lineage>
</organism>
<feature type="region of interest" description="Disordered" evidence="1">
    <location>
        <begin position="1"/>
        <end position="25"/>
    </location>
</feature>
<dbReference type="RefSeq" id="WP_169818201.1">
    <property type="nucleotide sequence ID" value="NZ_JBHSHK010000008.1"/>
</dbReference>
<evidence type="ECO:0000313" key="3">
    <source>
        <dbReference type="Proteomes" id="UP000182077"/>
    </source>
</evidence>
<comment type="caution">
    <text evidence="2">The sequence shown here is derived from an EMBL/GenBank/DDBJ whole genome shotgun (WGS) entry which is preliminary data.</text>
</comment>
<accession>A0A1L8TM22</accession>
<dbReference type="AlphaFoldDB" id="A0A1L8TM22"/>
<feature type="compositionally biased region" description="Basic residues" evidence="1">
    <location>
        <begin position="10"/>
        <end position="19"/>
    </location>
</feature>
<protein>
    <submittedName>
        <fullName evidence="2">Uncharacterized protein</fullName>
    </submittedName>
</protein>
<gene>
    <name evidence="2" type="ORF">RV04_GL002256</name>
</gene>